<comment type="pathway">
    <text evidence="4">Cofactor biosynthesis; (R)-pantothenate biosynthesis; (R)-pantoate from 3-methyl-2-oxobutanoate: step 2/2.</text>
</comment>
<evidence type="ECO:0000256" key="1">
    <source>
        <dbReference type="ARBA" id="ARBA00007870"/>
    </source>
</evidence>
<proteinExistence type="inferred from homology"/>
<dbReference type="Gene3D" id="1.10.1040.10">
    <property type="entry name" value="N-(1-d-carboxylethyl)-l-norvaline Dehydrogenase, domain 2"/>
    <property type="match status" value="1"/>
</dbReference>
<comment type="similarity">
    <text evidence="1 4">Belongs to the ketopantoate reductase family.</text>
</comment>
<sequence>MSERILIVGAGAIGGVTAAHLTLAGHEVVVLEADPEHAARLLEPGLRFEELDAPEVVLPLDVVTSAEELPGSFDFALLTLKSLALPSALAHLTNGNHVDTYVSLGNGLIQDVVRESVGKGSFLVGLVEWGATNLGPGHLRQTTRAPFVIGEPDGTRSARVERLCTILRDVAPDTRVSTDIHSQVWSKLLINSVFSGLGALGGCLYRDIAEHPVSRELAFRIWTEGFDVARQLGLELDEVWGFQPEELVVHRPQDRARAEAALDTLMTKAGATKASMLQDLERGRRTEVDVINGGVVASAVAAGTKAPLNAELTRLLHEFEDGIGAPGPVNFARLAEVTAS</sequence>
<dbReference type="GO" id="GO:0005737">
    <property type="term" value="C:cytoplasm"/>
    <property type="evidence" value="ECO:0007669"/>
    <property type="project" value="TreeGrafter"/>
</dbReference>
<dbReference type="PANTHER" id="PTHR21708">
    <property type="entry name" value="PROBABLE 2-DEHYDROPANTOATE 2-REDUCTASE"/>
    <property type="match status" value="1"/>
</dbReference>
<dbReference type="InterPro" id="IPR036291">
    <property type="entry name" value="NAD(P)-bd_dom_sf"/>
</dbReference>
<evidence type="ECO:0000256" key="4">
    <source>
        <dbReference type="RuleBase" id="RU362068"/>
    </source>
</evidence>
<evidence type="ECO:0000256" key="2">
    <source>
        <dbReference type="ARBA" id="ARBA00022857"/>
    </source>
</evidence>
<evidence type="ECO:0000259" key="5">
    <source>
        <dbReference type="Pfam" id="PF02558"/>
    </source>
</evidence>
<gene>
    <name evidence="7" type="ORF">HEB94_005364</name>
</gene>
<keyword evidence="2 4" id="KW-0521">NADP</keyword>
<dbReference type="InterPro" id="IPR013332">
    <property type="entry name" value="KPR_N"/>
</dbReference>
<keyword evidence="8" id="KW-1185">Reference proteome</keyword>
<evidence type="ECO:0000259" key="6">
    <source>
        <dbReference type="Pfam" id="PF08546"/>
    </source>
</evidence>
<dbReference type="SUPFAM" id="SSF48179">
    <property type="entry name" value="6-phosphogluconate dehydrogenase C-terminal domain-like"/>
    <property type="match status" value="1"/>
</dbReference>
<comment type="function">
    <text evidence="4">Catalyzes the NADPH-dependent reduction of ketopantoate into pantoic acid.</text>
</comment>
<dbReference type="InterPro" id="IPR051402">
    <property type="entry name" value="KPR-Related"/>
</dbReference>
<comment type="catalytic activity">
    <reaction evidence="4">
        <text>(R)-pantoate + NADP(+) = 2-dehydropantoate + NADPH + H(+)</text>
        <dbReference type="Rhea" id="RHEA:16233"/>
        <dbReference type="ChEBI" id="CHEBI:11561"/>
        <dbReference type="ChEBI" id="CHEBI:15378"/>
        <dbReference type="ChEBI" id="CHEBI:15980"/>
        <dbReference type="ChEBI" id="CHEBI:57783"/>
        <dbReference type="ChEBI" id="CHEBI:58349"/>
        <dbReference type="EC" id="1.1.1.169"/>
    </reaction>
</comment>
<feature type="domain" description="Ketopantoate reductase N-terminal" evidence="5">
    <location>
        <begin position="5"/>
        <end position="153"/>
    </location>
</feature>
<organism evidence="7 8">
    <name type="scientific">Actinopolymorpha pittospori</name>
    <dbReference type="NCBI Taxonomy" id="648752"/>
    <lineage>
        <taxon>Bacteria</taxon>
        <taxon>Bacillati</taxon>
        <taxon>Actinomycetota</taxon>
        <taxon>Actinomycetes</taxon>
        <taxon>Propionibacteriales</taxon>
        <taxon>Actinopolymorphaceae</taxon>
        <taxon>Actinopolymorpha</taxon>
    </lineage>
</organism>
<dbReference type="Pfam" id="PF08546">
    <property type="entry name" value="ApbA_C"/>
    <property type="match status" value="1"/>
</dbReference>
<feature type="domain" description="Ketopantoate reductase C-terminal" evidence="6">
    <location>
        <begin position="179"/>
        <end position="319"/>
    </location>
</feature>
<dbReference type="NCBIfam" id="TIGR00745">
    <property type="entry name" value="apbA_panE"/>
    <property type="match status" value="1"/>
</dbReference>
<dbReference type="Proteomes" id="UP000638648">
    <property type="component" value="Unassembled WGS sequence"/>
</dbReference>
<protein>
    <recommendedName>
        <fullName evidence="4">2-dehydropantoate 2-reductase</fullName>
        <ecNumber evidence="4">1.1.1.169</ecNumber>
    </recommendedName>
    <alternativeName>
        <fullName evidence="4">Ketopantoate reductase</fullName>
    </alternativeName>
</protein>
<dbReference type="EMBL" id="JADBEM010000001">
    <property type="protein sequence ID" value="MBE1608516.1"/>
    <property type="molecule type" value="Genomic_DNA"/>
</dbReference>
<comment type="caution">
    <text evidence="7">The sequence shown here is derived from an EMBL/GenBank/DDBJ whole genome shotgun (WGS) entry which is preliminary data.</text>
</comment>
<name>A0A927MXW3_9ACTN</name>
<accession>A0A927MXW3</accession>
<evidence type="ECO:0000313" key="8">
    <source>
        <dbReference type="Proteomes" id="UP000638648"/>
    </source>
</evidence>
<dbReference type="InterPro" id="IPR008927">
    <property type="entry name" value="6-PGluconate_DH-like_C_sf"/>
</dbReference>
<keyword evidence="4" id="KW-0566">Pantothenate biosynthesis</keyword>
<dbReference type="AlphaFoldDB" id="A0A927MXW3"/>
<dbReference type="Gene3D" id="3.40.50.720">
    <property type="entry name" value="NAD(P)-binding Rossmann-like Domain"/>
    <property type="match status" value="1"/>
</dbReference>
<dbReference type="GO" id="GO:0008677">
    <property type="term" value="F:2-dehydropantoate 2-reductase activity"/>
    <property type="evidence" value="ECO:0007669"/>
    <property type="project" value="UniProtKB-EC"/>
</dbReference>
<dbReference type="Pfam" id="PF02558">
    <property type="entry name" value="ApbA"/>
    <property type="match status" value="1"/>
</dbReference>
<dbReference type="PANTHER" id="PTHR21708:SF26">
    <property type="entry name" value="2-DEHYDROPANTOATE 2-REDUCTASE"/>
    <property type="match status" value="1"/>
</dbReference>
<evidence type="ECO:0000313" key="7">
    <source>
        <dbReference type="EMBL" id="MBE1608516.1"/>
    </source>
</evidence>
<dbReference type="InterPro" id="IPR013752">
    <property type="entry name" value="KPA_reductase"/>
</dbReference>
<dbReference type="InterPro" id="IPR013328">
    <property type="entry name" value="6PGD_dom2"/>
</dbReference>
<dbReference type="GO" id="GO:0015940">
    <property type="term" value="P:pantothenate biosynthetic process"/>
    <property type="evidence" value="ECO:0007669"/>
    <property type="project" value="UniProtKB-KW"/>
</dbReference>
<dbReference type="EC" id="1.1.1.169" evidence="4"/>
<dbReference type="SUPFAM" id="SSF51735">
    <property type="entry name" value="NAD(P)-binding Rossmann-fold domains"/>
    <property type="match status" value="1"/>
</dbReference>
<keyword evidence="3 4" id="KW-0560">Oxidoreductase</keyword>
<dbReference type="InterPro" id="IPR003710">
    <property type="entry name" value="ApbA"/>
</dbReference>
<reference evidence="7" key="1">
    <citation type="submission" date="2020-10" db="EMBL/GenBank/DDBJ databases">
        <title>Sequencing the genomes of 1000 actinobacteria strains.</title>
        <authorList>
            <person name="Klenk H.-P."/>
        </authorList>
    </citation>
    <scope>NUCLEOTIDE SEQUENCE</scope>
    <source>
        <strain evidence="7">DSM 45354</strain>
    </source>
</reference>
<evidence type="ECO:0000256" key="3">
    <source>
        <dbReference type="ARBA" id="ARBA00023002"/>
    </source>
</evidence>
<dbReference type="RefSeq" id="WP_192752283.1">
    <property type="nucleotide sequence ID" value="NZ_BAABJL010000097.1"/>
</dbReference>